<dbReference type="SUPFAM" id="SSF55785">
    <property type="entry name" value="PYP-like sensor domain (PAS domain)"/>
    <property type="match status" value="1"/>
</dbReference>
<sequence length="208" mass="24045">MTDTLSIWQEAAQALPKGLAIVDAEGTIQFVNRTWARQASRHSLLWGHPGMNVIRHFMNGTHRHKPYIQELIARFKAILEGRSRYDAFEFFTEDREKRWYLMEASSLSGEKSSYSGILLTSSDITSYKENENQLQEALSEIRTLRGLLPICAVCKKIKDENEDWSSIEEYLTKHTHAEFTHDICPDCIRLLYPKYSSFLDSPDKPAKE</sequence>
<accession>A0ABU7VW23</accession>
<dbReference type="NCBIfam" id="TIGR00229">
    <property type="entry name" value="sensory_box"/>
    <property type="match status" value="1"/>
</dbReference>
<dbReference type="PROSITE" id="PS50113">
    <property type="entry name" value="PAC"/>
    <property type="match status" value="1"/>
</dbReference>
<dbReference type="Pfam" id="PF08448">
    <property type="entry name" value="PAS_4"/>
    <property type="match status" value="1"/>
</dbReference>
<protein>
    <submittedName>
        <fullName evidence="2">PAS domain-containing protein</fullName>
    </submittedName>
</protein>
<evidence type="ECO:0000313" key="3">
    <source>
        <dbReference type="Proteomes" id="UP001306950"/>
    </source>
</evidence>
<dbReference type="Gene3D" id="3.30.450.20">
    <property type="entry name" value="PAS domain"/>
    <property type="match status" value="1"/>
</dbReference>
<dbReference type="InterPro" id="IPR000700">
    <property type="entry name" value="PAS-assoc_C"/>
</dbReference>
<gene>
    <name evidence="2" type="ORF">V3851_14730</name>
</gene>
<evidence type="ECO:0000259" key="1">
    <source>
        <dbReference type="PROSITE" id="PS50113"/>
    </source>
</evidence>
<comment type="caution">
    <text evidence="2">The sequence shown here is derived from an EMBL/GenBank/DDBJ whole genome shotgun (WGS) entry which is preliminary data.</text>
</comment>
<dbReference type="InterPro" id="IPR000014">
    <property type="entry name" value="PAS"/>
</dbReference>
<dbReference type="InterPro" id="IPR013656">
    <property type="entry name" value="PAS_4"/>
</dbReference>
<reference evidence="2 3" key="1">
    <citation type="submission" date="2024-02" db="EMBL/GenBank/DDBJ databases">
        <title>A nitrogen-fixing paenibacillus bacterium.</title>
        <authorList>
            <person name="Zhang W.L."/>
            <person name="Chen S.F."/>
        </authorList>
    </citation>
    <scope>NUCLEOTIDE SEQUENCE [LARGE SCALE GENOMIC DNA]</scope>
    <source>
        <strain evidence="2 3">M1</strain>
    </source>
</reference>
<name>A0ABU7VW23_9BACL</name>
<dbReference type="RefSeq" id="WP_331847310.1">
    <property type="nucleotide sequence ID" value="NZ_JAZHPZ010000006.1"/>
</dbReference>
<evidence type="ECO:0000313" key="2">
    <source>
        <dbReference type="EMBL" id="MEF2967094.1"/>
    </source>
</evidence>
<dbReference type="CDD" id="cd00130">
    <property type="entry name" value="PAS"/>
    <property type="match status" value="1"/>
</dbReference>
<proteinExistence type="predicted"/>
<keyword evidence="3" id="KW-1185">Reference proteome</keyword>
<dbReference type="Proteomes" id="UP001306950">
    <property type="component" value="Unassembled WGS sequence"/>
</dbReference>
<feature type="domain" description="PAC" evidence="1">
    <location>
        <begin position="84"/>
        <end position="136"/>
    </location>
</feature>
<dbReference type="EMBL" id="JAZHPZ010000006">
    <property type="protein sequence ID" value="MEF2967094.1"/>
    <property type="molecule type" value="Genomic_DNA"/>
</dbReference>
<organism evidence="2 3">
    <name type="scientific">Paenibacillus haidiansis</name>
    <dbReference type="NCBI Taxonomy" id="1574488"/>
    <lineage>
        <taxon>Bacteria</taxon>
        <taxon>Bacillati</taxon>
        <taxon>Bacillota</taxon>
        <taxon>Bacilli</taxon>
        <taxon>Bacillales</taxon>
        <taxon>Paenibacillaceae</taxon>
        <taxon>Paenibacillus</taxon>
    </lineage>
</organism>
<dbReference type="InterPro" id="IPR035965">
    <property type="entry name" value="PAS-like_dom_sf"/>
</dbReference>